<dbReference type="InterPro" id="IPR018060">
    <property type="entry name" value="HTH_AraC"/>
</dbReference>
<dbReference type="PANTHER" id="PTHR47894:SF1">
    <property type="entry name" value="HTH-TYPE TRANSCRIPTIONAL REGULATOR VQSM"/>
    <property type="match status" value="1"/>
</dbReference>
<evidence type="ECO:0000259" key="4">
    <source>
        <dbReference type="PROSITE" id="PS01124"/>
    </source>
</evidence>
<dbReference type="PATRIC" id="fig|1299334.3.peg.1675"/>
<reference evidence="5" key="1">
    <citation type="submission" date="2014-01" db="EMBL/GenBank/DDBJ databases">
        <authorList>
            <person name="Brown-Elliot B."/>
            <person name="Wallace R."/>
            <person name="Lenaerts A."/>
            <person name="Ordway D."/>
            <person name="DeGroote M.A."/>
            <person name="Parker T."/>
            <person name="Sizemore C."/>
            <person name="Tallon L.J."/>
            <person name="Sadzewicz L.K."/>
            <person name="Sengamalay N."/>
            <person name="Fraser C.M."/>
            <person name="Hine E."/>
            <person name="Shefchek K.A."/>
            <person name="Das S.P."/>
            <person name="Tettelin H."/>
        </authorList>
    </citation>
    <scope>NUCLEOTIDE SEQUENCE [LARGE SCALE GENOMIC DNA]</scope>
    <source>
        <strain evidence="5">4042</strain>
    </source>
</reference>
<evidence type="ECO:0000256" key="2">
    <source>
        <dbReference type="ARBA" id="ARBA00023125"/>
    </source>
</evidence>
<keyword evidence="1" id="KW-0805">Transcription regulation</keyword>
<accession>X8DNE5</accession>
<dbReference type="InterPro" id="IPR009057">
    <property type="entry name" value="Homeodomain-like_sf"/>
</dbReference>
<dbReference type="PANTHER" id="PTHR47894">
    <property type="entry name" value="HTH-TYPE TRANSCRIPTIONAL REGULATOR GADX"/>
    <property type="match status" value="1"/>
</dbReference>
<dbReference type="GO" id="GO:0005829">
    <property type="term" value="C:cytosol"/>
    <property type="evidence" value="ECO:0007669"/>
    <property type="project" value="TreeGrafter"/>
</dbReference>
<dbReference type="EMBL" id="JAOB01000013">
    <property type="protein sequence ID" value="EUA68995.1"/>
    <property type="molecule type" value="Genomic_DNA"/>
</dbReference>
<dbReference type="SMART" id="SM00342">
    <property type="entry name" value="HTH_ARAC"/>
    <property type="match status" value="1"/>
</dbReference>
<evidence type="ECO:0000256" key="3">
    <source>
        <dbReference type="ARBA" id="ARBA00023163"/>
    </source>
</evidence>
<dbReference type="PROSITE" id="PS01124">
    <property type="entry name" value="HTH_ARAC_FAMILY_2"/>
    <property type="match status" value="1"/>
</dbReference>
<keyword evidence="3" id="KW-0804">Transcription</keyword>
<dbReference type="InterPro" id="IPR032687">
    <property type="entry name" value="AraC-type_N"/>
</dbReference>
<protein>
    <submittedName>
        <fullName evidence="5">Bacterial regulatory helix-turn-helix s, AraC family protein</fullName>
    </submittedName>
</protein>
<dbReference type="Pfam" id="PF12625">
    <property type="entry name" value="Arabinose_bd"/>
    <property type="match status" value="1"/>
</dbReference>
<evidence type="ECO:0000256" key="1">
    <source>
        <dbReference type="ARBA" id="ARBA00023015"/>
    </source>
</evidence>
<proteinExistence type="predicted"/>
<gene>
    <name evidence="5" type="ORF">I553_2183</name>
</gene>
<feature type="domain" description="HTH araC/xylS-type" evidence="4">
    <location>
        <begin position="244"/>
        <end position="342"/>
    </location>
</feature>
<name>X8DNE5_MYCXE</name>
<dbReference type="GO" id="GO:0000976">
    <property type="term" value="F:transcription cis-regulatory region binding"/>
    <property type="evidence" value="ECO:0007669"/>
    <property type="project" value="TreeGrafter"/>
</dbReference>
<comment type="caution">
    <text evidence="5">The sequence shown here is derived from an EMBL/GenBank/DDBJ whole genome shotgun (WGS) entry which is preliminary data.</text>
</comment>
<organism evidence="5">
    <name type="scientific">Mycobacterium xenopi 4042</name>
    <dbReference type="NCBI Taxonomy" id="1299334"/>
    <lineage>
        <taxon>Bacteria</taxon>
        <taxon>Bacillati</taxon>
        <taxon>Actinomycetota</taxon>
        <taxon>Actinomycetes</taxon>
        <taxon>Mycobacteriales</taxon>
        <taxon>Mycobacteriaceae</taxon>
        <taxon>Mycobacterium</taxon>
    </lineage>
</organism>
<evidence type="ECO:0000313" key="5">
    <source>
        <dbReference type="EMBL" id="EUA68995.1"/>
    </source>
</evidence>
<sequence length="363" mass="40013">MEPIAPRSQLPVTEYTIPMRRAQACIELAARQGWDIDTLLQEVGISPVLVAEGRSRISMEQFADLIRALWRTTDDELMGLGLAPVPRGTMRLISYALVGTPDLGSVLRRYVELAKAVPGFPSIVVSAGPREVRVSTELTVIKQHDELIIDALLAAGHRFASWAIGRQIPLRRVEVPYPQPDEIDDYDVIFGAPVVFAAPTAAVVFDSKMLAMPCIRTEVELDEFLRRAPAGLLLRRDYGSSMSDQVRRILAEGVNGQWSTADEIAARLAMSPQTLRRRLRDEHTSIRKIREALLRDAAIASLVRGEETVTALSRRLGFSEPSAFTRAFRRWTGCSPGSYLPRAPLNAGSKGRVVAAGRVPRPG</sequence>
<dbReference type="AlphaFoldDB" id="X8DNE5"/>
<dbReference type="Gene3D" id="1.10.10.60">
    <property type="entry name" value="Homeodomain-like"/>
    <property type="match status" value="1"/>
</dbReference>
<dbReference type="GO" id="GO:0003700">
    <property type="term" value="F:DNA-binding transcription factor activity"/>
    <property type="evidence" value="ECO:0007669"/>
    <property type="project" value="InterPro"/>
</dbReference>
<keyword evidence="2" id="KW-0238">DNA-binding</keyword>
<dbReference type="Pfam" id="PF12833">
    <property type="entry name" value="HTH_18"/>
    <property type="match status" value="1"/>
</dbReference>
<dbReference type="SUPFAM" id="SSF46689">
    <property type="entry name" value="Homeodomain-like"/>
    <property type="match status" value="1"/>
</dbReference>